<evidence type="ECO:0000313" key="2">
    <source>
        <dbReference type="Proteomes" id="UP000736335"/>
    </source>
</evidence>
<evidence type="ECO:0000313" key="1">
    <source>
        <dbReference type="EMBL" id="KAF9786177.1"/>
    </source>
</evidence>
<name>A0A9P6HG97_9AGAM</name>
<comment type="caution">
    <text evidence="1">The sequence shown here is derived from an EMBL/GenBank/DDBJ whole genome shotgun (WGS) entry which is preliminary data.</text>
</comment>
<dbReference type="Proteomes" id="UP000736335">
    <property type="component" value="Unassembled WGS sequence"/>
</dbReference>
<reference evidence="1" key="1">
    <citation type="journal article" date="2020" name="Nat. Commun.">
        <title>Large-scale genome sequencing of mycorrhizal fungi provides insights into the early evolution of symbiotic traits.</title>
        <authorList>
            <person name="Miyauchi S."/>
            <person name="Kiss E."/>
            <person name="Kuo A."/>
            <person name="Drula E."/>
            <person name="Kohler A."/>
            <person name="Sanchez-Garcia M."/>
            <person name="Morin E."/>
            <person name="Andreopoulos B."/>
            <person name="Barry K.W."/>
            <person name="Bonito G."/>
            <person name="Buee M."/>
            <person name="Carver A."/>
            <person name="Chen C."/>
            <person name="Cichocki N."/>
            <person name="Clum A."/>
            <person name="Culley D."/>
            <person name="Crous P.W."/>
            <person name="Fauchery L."/>
            <person name="Girlanda M."/>
            <person name="Hayes R.D."/>
            <person name="Keri Z."/>
            <person name="LaButti K."/>
            <person name="Lipzen A."/>
            <person name="Lombard V."/>
            <person name="Magnuson J."/>
            <person name="Maillard F."/>
            <person name="Murat C."/>
            <person name="Nolan M."/>
            <person name="Ohm R.A."/>
            <person name="Pangilinan J."/>
            <person name="Pereira M.F."/>
            <person name="Perotto S."/>
            <person name="Peter M."/>
            <person name="Pfister S."/>
            <person name="Riley R."/>
            <person name="Sitrit Y."/>
            <person name="Stielow J.B."/>
            <person name="Szollosi G."/>
            <person name="Zifcakova L."/>
            <person name="Stursova M."/>
            <person name="Spatafora J.W."/>
            <person name="Tedersoo L."/>
            <person name="Vaario L.M."/>
            <person name="Yamada A."/>
            <person name="Yan M."/>
            <person name="Wang P."/>
            <person name="Xu J."/>
            <person name="Bruns T."/>
            <person name="Baldrian P."/>
            <person name="Vilgalys R."/>
            <person name="Dunand C."/>
            <person name="Henrissat B."/>
            <person name="Grigoriev I.V."/>
            <person name="Hibbett D."/>
            <person name="Nagy L.G."/>
            <person name="Martin F.M."/>
        </authorList>
    </citation>
    <scope>NUCLEOTIDE SEQUENCE</scope>
    <source>
        <strain evidence="1">UH-Tt-Lm1</strain>
    </source>
</reference>
<reference evidence="1" key="2">
    <citation type="submission" date="2020-11" db="EMBL/GenBank/DDBJ databases">
        <authorList>
            <consortium name="DOE Joint Genome Institute"/>
            <person name="Kuo A."/>
            <person name="Miyauchi S."/>
            <person name="Kiss E."/>
            <person name="Drula E."/>
            <person name="Kohler A."/>
            <person name="Sanchez-Garcia M."/>
            <person name="Andreopoulos B."/>
            <person name="Barry K.W."/>
            <person name="Bonito G."/>
            <person name="Buee M."/>
            <person name="Carver A."/>
            <person name="Chen C."/>
            <person name="Cichocki N."/>
            <person name="Clum A."/>
            <person name="Culley D."/>
            <person name="Crous P.W."/>
            <person name="Fauchery L."/>
            <person name="Girlanda M."/>
            <person name="Hayes R."/>
            <person name="Keri Z."/>
            <person name="Labutti K."/>
            <person name="Lipzen A."/>
            <person name="Lombard V."/>
            <person name="Magnuson J."/>
            <person name="Maillard F."/>
            <person name="Morin E."/>
            <person name="Murat C."/>
            <person name="Nolan M."/>
            <person name="Ohm R."/>
            <person name="Pangilinan J."/>
            <person name="Pereira M."/>
            <person name="Perotto S."/>
            <person name="Peter M."/>
            <person name="Riley R."/>
            <person name="Sitrit Y."/>
            <person name="Stielow B."/>
            <person name="Szollosi G."/>
            <person name="Zifcakova L."/>
            <person name="Stursova M."/>
            <person name="Spatafora J.W."/>
            <person name="Tedersoo L."/>
            <person name="Vaario L.-M."/>
            <person name="Yamada A."/>
            <person name="Yan M."/>
            <person name="Wang P."/>
            <person name="Xu J."/>
            <person name="Bruns T."/>
            <person name="Baldrian P."/>
            <person name="Vilgalys R."/>
            <person name="Henrissat B."/>
            <person name="Grigoriev I.V."/>
            <person name="Hibbett D."/>
            <person name="Nagy L.G."/>
            <person name="Martin F.M."/>
        </authorList>
    </citation>
    <scope>NUCLEOTIDE SEQUENCE</scope>
    <source>
        <strain evidence="1">UH-Tt-Lm1</strain>
    </source>
</reference>
<dbReference type="EMBL" id="WIUZ02000006">
    <property type="protein sequence ID" value="KAF9786177.1"/>
    <property type="molecule type" value="Genomic_DNA"/>
</dbReference>
<organism evidence="1 2">
    <name type="scientific">Thelephora terrestris</name>
    <dbReference type="NCBI Taxonomy" id="56493"/>
    <lineage>
        <taxon>Eukaryota</taxon>
        <taxon>Fungi</taxon>
        <taxon>Dikarya</taxon>
        <taxon>Basidiomycota</taxon>
        <taxon>Agaricomycotina</taxon>
        <taxon>Agaricomycetes</taxon>
        <taxon>Thelephorales</taxon>
        <taxon>Thelephoraceae</taxon>
        <taxon>Thelephora</taxon>
    </lineage>
</organism>
<accession>A0A9P6HG97</accession>
<sequence length="205" mass="22396">MSRPPTMRDLLFPSWSTAAGPLFDHRLRPFRTVPPDKQTSPVISPVVSWVGVLPDSVAGEDAFNPANAILTLPEDEGITAVDIEFRESVLGRSAGAEPYEPASDLDATRHVVDPLNTALGLPIAAANMHHFLGTMGFYFKDSDDLYGRHVLFPADEFNSNYTYNPSGPRNEVLLTSTKAWDDYLKSVQIQIGNLATAVEIHGSQS</sequence>
<proteinExistence type="predicted"/>
<dbReference type="AlphaFoldDB" id="A0A9P6HG97"/>
<protein>
    <submittedName>
        <fullName evidence="1">Uncharacterized protein</fullName>
    </submittedName>
</protein>
<gene>
    <name evidence="1" type="ORF">BJ322DRAFT_1210693</name>
</gene>
<keyword evidence="2" id="KW-1185">Reference proteome</keyword>
<dbReference type="OrthoDB" id="5424209at2759"/>